<dbReference type="PANTHER" id="PTHR36923:SF3">
    <property type="entry name" value="FERREDOXIN"/>
    <property type="match status" value="1"/>
</dbReference>
<organism evidence="8">
    <name type="scientific">uncultured Quadrisphaera sp</name>
    <dbReference type="NCBI Taxonomy" id="904978"/>
    <lineage>
        <taxon>Bacteria</taxon>
        <taxon>Bacillati</taxon>
        <taxon>Actinomycetota</taxon>
        <taxon>Actinomycetes</taxon>
        <taxon>Kineosporiales</taxon>
        <taxon>Kineosporiaceae</taxon>
        <taxon>Quadrisphaera</taxon>
        <taxon>environmental samples</taxon>
    </lineage>
</organism>
<dbReference type="Gene3D" id="3.30.70.20">
    <property type="match status" value="1"/>
</dbReference>
<protein>
    <recommendedName>
        <fullName evidence="9">Ferredoxin</fullName>
    </recommendedName>
</protein>
<keyword evidence="2" id="KW-0813">Transport</keyword>
<dbReference type="AlphaFoldDB" id="A0A6J4NFL9"/>
<keyword evidence="5" id="KW-0408">Iron</keyword>
<gene>
    <name evidence="8" type="ORF">AVDCRST_MAG35-59</name>
</gene>
<evidence type="ECO:0000256" key="1">
    <source>
        <dbReference type="ARBA" id="ARBA00001927"/>
    </source>
</evidence>
<evidence type="ECO:0000313" key="8">
    <source>
        <dbReference type="EMBL" id="CAA9384803.1"/>
    </source>
</evidence>
<keyword evidence="4" id="KW-0249">Electron transport</keyword>
<dbReference type="GO" id="GO:0051538">
    <property type="term" value="F:3 iron, 4 sulfur cluster binding"/>
    <property type="evidence" value="ECO:0007669"/>
    <property type="project" value="UniProtKB-KW"/>
</dbReference>
<sequence length="63" mass="6597">MQISVNEAACEGHALCQLAAPDVFALDDDGLVQLVHEQLPEALEARAEAGARVCPVAALSIVR</sequence>
<evidence type="ECO:0000256" key="7">
    <source>
        <dbReference type="ARBA" id="ARBA00023291"/>
    </source>
</evidence>
<evidence type="ECO:0000256" key="6">
    <source>
        <dbReference type="ARBA" id="ARBA00023014"/>
    </source>
</evidence>
<proteinExistence type="predicted"/>
<dbReference type="SUPFAM" id="SSF54862">
    <property type="entry name" value="4Fe-4S ferredoxins"/>
    <property type="match status" value="1"/>
</dbReference>
<dbReference type="PANTHER" id="PTHR36923">
    <property type="entry name" value="FERREDOXIN"/>
    <property type="match status" value="1"/>
</dbReference>
<evidence type="ECO:0008006" key="9">
    <source>
        <dbReference type="Google" id="ProtNLM"/>
    </source>
</evidence>
<keyword evidence="6" id="KW-0411">Iron-sulfur</keyword>
<evidence type="ECO:0000256" key="5">
    <source>
        <dbReference type="ARBA" id="ARBA00023004"/>
    </source>
</evidence>
<reference evidence="8" key="1">
    <citation type="submission" date="2020-02" db="EMBL/GenBank/DDBJ databases">
        <authorList>
            <person name="Meier V. D."/>
        </authorList>
    </citation>
    <scope>NUCLEOTIDE SEQUENCE</scope>
    <source>
        <strain evidence="8">AVDCRST_MAG35</strain>
    </source>
</reference>
<name>A0A6J4NFL9_9ACTN</name>
<evidence type="ECO:0000256" key="2">
    <source>
        <dbReference type="ARBA" id="ARBA00022448"/>
    </source>
</evidence>
<dbReference type="EMBL" id="CADCUY010000013">
    <property type="protein sequence ID" value="CAA9384803.1"/>
    <property type="molecule type" value="Genomic_DNA"/>
</dbReference>
<comment type="cofactor">
    <cofactor evidence="1">
        <name>[3Fe-4S] cluster</name>
        <dbReference type="ChEBI" id="CHEBI:21137"/>
    </cofactor>
</comment>
<dbReference type="GO" id="GO:0046872">
    <property type="term" value="F:metal ion binding"/>
    <property type="evidence" value="ECO:0007669"/>
    <property type="project" value="UniProtKB-KW"/>
</dbReference>
<evidence type="ECO:0000256" key="4">
    <source>
        <dbReference type="ARBA" id="ARBA00022982"/>
    </source>
</evidence>
<accession>A0A6J4NFL9</accession>
<evidence type="ECO:0000256" key="3">
    <source>
        <dbReference type="ARBA" id="ARBA00022723"/>
    </source>
</evidence>
<dbReference type="Pfam" id="PF13459">
    <property type="entry name" value="Fer4_15"/>
    <property type="match status" value="1"/>
</dbReference>
<dbReference type="InterPro" id="IPR051269">
    <property type="entry name" value="Fe-S_cluster_ET"/>
</dbReference>
<keyword evidence="3" id="KW-0479">Metal-binding</keyword>
<keyword evidence="7" id="KW-0003">3Fe-4S</keyword>